<keyword evidence="5" id="KW-0804">Transcription</keyword>
<evidence type="ECO:0000256" key="6">
    <source>
        <dbReference type="ARBA" id="ARBA00023242"/>
    </source>
</evidence>
<keyword evidence="2" id="KW-0862">Zinc</keyword>
<dbReference type="Proteomes" id="UP001345691">
    <property type="component" value="Unassembled WGS sequence"/>
</dbReference>
<evidence type="ECO:0000256" key="7">
    <source>
        <dbReference type="SAM" id="MobiDB-lite"/>
    </source>
</evidence>
<evidence type="ECO:0000256" key="2">
    <source>
        <dbReference type="ARBA" id="ARBA00022833"/>
    </source>
</evidence>
<feature type="region of interest" description="Disordered" evidence="7">
    <location>
        <begin position="497"/>
        <end position="583"/>
    </location>
</feature>
<evidence type="ECO:0000313" key="9">
    <source>
        <dbReference type="Proteomes" id="UP001345691"/>
    </source>
</evidence>
<name>A0ABR0JCD3_9EURO</name>
<gene>
    <name evidence="8" type="ORF">LTR69_005564</name>
</gene>
<accession>A0ABR0JCD3</accession>
<dbReference type="InterPro" id="IPR052360">
    <property type="entry name" value="Transcr_Regulatory_Proteins"/>
</dbReference>
<evidence type="ECO:0000256" key="5">
    <source>
        <dbReference type="ARBA" id="ARBA00023163"/>
    </source>
</evidence>
<keyword evidence="9" id="KW-1185">Reference proteome</keyword>
<feature type="region of interest" description="Disordered" evidence="7">
    <location>
        <begin position="435"/>
        <end position="455"/>
    </location>
</feature>
<keyword evidence="6" id="KW-0539">Nucleus</keyword>
<dbReference type="PANTHER" id="PTHR36206:SF4">
    <property type="entry name" value="HYPOTHETICAL CONSERVED PROTEIN (EUROFUNG)-RELATED"/>
    <property type="match status" value="1"/>
</dbReference>
<evidence type="ECO:0000256" key="4">
    <source>
        <dbReference type="ARBA" id="ARBA00023125"/>
    </source>
</evidence>
<feature type="compositionally biased region" description="Pro residues" evidence="7">
    <location>
        <begin position="521"/>
        <end position="531"/>
    </location>
</feature>
<sequence length="583" mass="65422">MPGSQNDRQLLHYYCCQASWTLSAYTDPTLWTELILQRSHHEPVVRNALIALSSLHKDYLCGDFQPATASDGAPRLTPPAKTTSMIAKCHRQLRNYLSRNDASPQVALTCSLIFYTFESLLGDSEKAIWHLDRGLMLLKQCHLDSDGQDDPLIVHLTTLLHNLDTQASAFDDRRAPILNLVSDTESKGVIDLVPESFPDISHAERILTKLQNWTLNYLVKQVGHKGRATDGPPAEFLHERLVLARQFDRFAQALADLTAAHEIKATTENEAQQRLDTQKLLLCQIHFHSFQHLLSEYLSTHISRPTIKPNPYPYSPSGPSLWPELARPIPSHNPNAHTLHTLQTALETTLSSITSLLSLPHPKCQPTPTSPRTYTLSTNLIAALYFISLKTTNPQTLSSALDLFSHPTIAHSRDGLWDARTASFVVQNLLKLRPNGDHHSRLHEGTNDPQPQRTIRPYIPSDTSDASEMQKIQNMSNQHNLPMMQSRRLTVVMLAPAPEDEPNPKETATTQNSNDLLLLPPYLPSVIPPFRPGKLQKQQTSRHFTITSSSTSPFPKKDQDCEQMSSLRESWPPVSDCRVPTTS</sequence>
<proteinExistence type="predicted"/>
<keyword evidence="1" id="KW-0479">Metal-binding</keyword>
<protein>
    <submittedName>
        <fullName evidence="8">Uncharacterized protein</fullName>
    </submittedName>
</protein>
<keyword evidence="3" id="KW-0805">Transcription regulation</keyword>
<evidence type="ECO:0000256" key="3">
    <source>
        <dbReference type="ARBA" id="ARBA00023015"/>
    </source>
</evidence>
<organism evidence="8 9">
    <name type="scientific">Exophiala sideris</name>
    <dbReference type="NCBI Taxonomy" id="1016849"/>
    <lineage>
        <taxon>Eukaryota</taxon>
        <taxon>Fungi</taxon>
        <taxon>Dikarya</taxon>
        <taxon>Ascomycota</taxon>
        <taxon>Pezizomycotina</taxon>
        <taxon>Eurotiomycetes</taxon>
        <taxon>Chaetothyriomycetidae</taxon>
        <taxon>Chaetothyriales</taxon>
        <taxon>Herpotrichiellaceae</taxon>
        <taxon>Exophiala</taxon>
    </lineage>
</organism>
<evidence type="ECO:0000256" key="1">
    <source>
        <dbReference type="ARBA" id="ARBA00022723"/>
    </source>
</evidence>
<feature type="compositionally biased region" description="Basic and acidic residues" evidence="7">
    <location>
        <begin position="435"/>
        <end position="446"/>
    </location>
</feature>
<comment type="caution">
    <text evidence="8">The sequence shown here is derived from an EMBL/GenBank/DDBJ whole genome shotgun (WGS) entry which is preliminary data.</text>
</comment>
<feature type="compositionally biased region" description="Polar residues" evidence="7">
    <location>
        <begin position="506"/>
        <end position="515"/>
    </location>
</feature>
<dbReference type="PANTHER" id="PTHR36206">
    <property type="entry name" value="ASPERCRYPTIN BIOSYNTHESIS CLUSTER-SPECIFIC TRANSCRIPTION REGULATOR ATNN-RELATED"/>
    <property type="match status" value="1"/>
</dbReference>
<dbReference type="EMBL" id="JAVRRF010000010">
    <property type="protein sequence ID" value="KAK5060965.1"/>
    <property type="molecule type" value="Genomic_DNA"/>
</dbReference>
<reference evidence="8 9" key="1">
    <citation type="submission" date="2023-08" db="EMBL/GenBank/DDBJ databases">
        <title>Black Yeasts Isolated from many extreme environments.</title>
        <authorList>
            <person name="Coleine C."/>
            <person name="Stajich J.E."/>
            <person name="Selbmann L."/>
        </authorList>
    </citation>
    <scope>NUCLEOTIDE SEQUENCE [LARGE SCALE GENOMIC DNA]</scope>
    <source>
        <strain evidence="8 9">CCFEE 6328</strain>
    </source>
</reference>
<keyword evidence="4" id="KW-0238">DNA-binding</keyword>
<evidence type="ECO:0000313" key="8">
    <source>
        <dbReference type="EMBL" id="KAK5060965.1"/>
    </source>
</evidence>